<dbReference type="CDD" id="cd02440">
    <property type="entry name" value="AdoMet_MTases"/>
    <property type="match status" value="1"/>
</dbReference>
<dbReference type="PANTHER" id="PTHR43861:SF1">
    <property type="entry name" value="TRANS-ACONITATE 2-METHYLTRANSFERASE"/>
    <property type="match status" value="1"/>
</dbReference>
<dbReference type="Gene3D" id="1.10.150.290">
    <property type="entry name" value="S-adenosyl-L-methionine-dependent methyltransferases"/>
    <property type="match status" value="1"/>
</dbReference>
<protein>
    <submittedName>
        <fullName evidence="1">Trans-aconitate methyltransferase</fullName>
    </submittedName>
</protein>
<dbReference type="GO" id="GO:0030798">
    <property type="term" value="F:trans-aconitate 2-methyltransferase activity"/>
    <property type="evidence" value="ECO:0007669"/>
    <property type="project" value="InterPro"/>
</dbReference>
<dbReference type="InterPro" id="IPR023149">
    <property type="entry name" value="Trans_acon_MeTrfase_C"/>
</dbReference>
<keyword evidence="2" id="KW-1185">Reference proteome</keyword>
<dbReference type="PANTHER" id="PTHR43861">
    <property type="entry name" value="TRANS-ACONITATE 2-METHYLTRANSFERASE-RELATED"/>
    <property type="match status" value="1"/>
</dbReference>
<dbReference type="Pfam" id="PF13489">
    <property type="entry name" value="Methyltransf_23"/>
    <property type="match status" value="1"/>
</dbReference>
<dbReference type="RefSeq" id="WP_196935943.1">
    <property type="nucleotide sequence ID" value="NZ_MU158698.1"/>
</dbReference>
<keyword evidence="1" id="KW-0808">Transferase</keyword>
<proteinExistence type="predicted"/>
<evidence type="ECO:0000313" key="1">
    <source>
        <dbReference type="EMBL" id="MBE8712772.1"/>
    </source>
</evidence>
<reference evidence="1" key="1">
    <citation type="submission" date="2018-02" db="EMBL/GenBank/DDBJ databases">
        <authorList>
            <person name="Vasarhelyi B.M."/>
            <person name="Deshmukh S."/>
            <person name="Balint B."/>
            <person name="Kukolya J."/>
        </authorList>
    </citation>
    <scope>NUCLEOTIDE SEQUENCE</scope>
    <source>
        <strain evidence="1">KB22</strain>
    </source>
</reference>
<comment type="caution">
    <text evidence="1">The sequence shown here is derived from an EMBL/GenBank/DDBJ whole genome shotgun (WGS) entry which is preliminary data.</text>
</comment>
<dbReference type="SUPFAM" id="SSF53335">
    <property type="entry name" value="S-adenosyl-L-methionine-dependent methyltransferases"/>
    <property type="match status" value="1"/>
</dbReference>
<dbReference type="Gene3D" id="3.40.50.150">
    <property type="entry name" value="Vaccinia Virus protein VP39"/>
    <property type="match status" value="1"/>
</dbReference>
<dbReference type="Proteomes" id="UP000616201">
    <property type="component" value="Unassembled WGS sequence"/>
</dbReference>
<dbReference type="AlphaFoldDB" id="A0A928UXU2"/>
<accession>A0A928UXU2</accession>
<name>A0A928UXU2_9SPHI</name>
<keyword evidence="1" id="KW-0489">Methyltransferase</keyword>
<dbReference type="GO" id="GO:0032259">
    <property type="term" value="P:methylation"/>
    <property type="evidence" value="ECO:0007669"/>
    <property type="project" value="UniProtKB-KW"/>
</dbReference>
<dbReference type="InterPro" id="IPR029063">
    <property type="entry name" value="SAM-dependent_MTases_sf"/>
</dbReference>
<dbReference type="EMBL" id="PRDK01000003">
    <property type="protein sequence ID" value="MBE8712772.1"/>
    <property type="molecule type" value="Genomic_DNA"/>
</dbReference>
<sequence>MAWNPDVYNQFKNERYQPFYDLISHIEKRQHMHVLDLGCGTGELTNHLAEQLDEATVVGVDNSAEMLSKAPKKDTIVFEEKSIETVLDEERKWDVIVANASLQWIDDHEALIPKIISRLKPNGQIAIQMPLQSENLLNQLLFNLANQEPYQSSLQGYNRVSPVLSMDAYAKILFEHQAVAMTIYQKMYPIIAKQQDELFNFISGSALIPYLEKLNVETALKFTADFKKSIDQEFPEMPAIYAFKRIILHAKFN</sequence>
<gene>
    <name evidence="1" type="ORF">C4F49_03660</name>
</gene>
<organism evidence="1 2">
    <name type="scientific">Sphingobacterium hungaricum</name>
    <dbReference type="NCBI Taxonomy" id="2082723"/>
    <lineage>
        <taxon>Bacteria</taxon>
        <taxon>Pseudomonadati</taxon>
        <taxon>Bacteroidota</taxon>
        <taxon>Sphingobacteriia</taxon>
        <taxon>Sphingobacteriales</taxon>
        <taxon>Sphingobacteriaceae</taxon>
        <taxon>Sphingobacterium</taxon>
    </lineage>
</organism>
<evidence type="ECO:0000313" key="2">
    <source>
        <dbReference type="Proteomes" id="UP000616201"/>
    </source>
</evidence>